<protein>
    <submittedName>
        <fullName evidence="1">Uncharacterized protein</fullName>
    </submittedName>
</protein>
<keyword evidence="2" id="KW-1185">Reference proteome</keyword>
<proteinExistence type="predicted"/>
<comment type="caution">
    <text evidence="1">The sequence shown here is derived from an EMBL/GenBank/DDBJ whole genome shotgun (WGS) entry which is preliminary data.</text>
</comment>
<organism evidence="1 2">
    <name type="scientific">Eilatimonas milleporae</name>
    <dbReference type="NCBI Taxonomy" id="911205"/>
    <lineage>
        <taxon>Bacteria</taxon>
        <taxon>Pseudomonadati</taxon>
        <taxon>Pseudomonadota</taxon>
        <taxon>Alphaproteobacteria</taxon>
        <taxon>Kordiimonadales</taxon>
        <taxon>Kordiimonadaceae</taxon>
        <taxon>Eilatimonas</taxon>
    </lineage>
</organism>
<evidence type="ECO:0000313" key="2">
    <source>
        <dbReference type="Proteomes" id="UP000271227"/>
    </source>
</evidence>
<dbReference type="EMBL" id="REFR01000017">
    <property type="protein sequence ID" value="RMB00671.1"/>
    <property type="molecule type" value="Genomic_DNA"/>
</dbReference>
<dbReference type="InParanoid" id="A0A3M0BT27"/>
<name>A0A3M0BT27_9PROT</name>
<accession>A0A3M0BT27</accession>
<dbReference type="AlphaFoldDB" id="A0A3M0BT27"/>
<reference evidence="1 2" key="1">
    <citation type="submission" date="2018-10" db="EMBL/GenBank/DDBJ databases">
        <title>Genomic Encyclopedia of Archaeal and Bacterial Type Strains, Phase II (KMG-II): from individual species to whole genera.</title>
        <authorList>
            <person name="Goeker M."/>
        </authorList>
    </citation>
    <scope>NUCLEOTIDE SEQUENCE [LARGE SCALE GENOMIC DNA]</scope>
    <source>
        <strain evidence="1 2">DSM 25217</strain>
    </source>
</reference>
<gene>
    <name evidence="1" type="ORF">BXY39_3859</name>
</gene>
<sequence length="56" mass="6269">MYDAYICPVAIGKAPMRTMGRGVPATAANPPIRVKRPTGFLVTEWYNPFSLRYIIP</sequence>
<dbReference type="Proteomes" id="UP000271227">
    <property type="component" value="Unassembled WGS sequence"/>
</dbReference>
<evidence type="ECO:0000313" key="1">
    <source>
        <dbReference type="EMBL" id="RMB00671.1"/>
    </source>
</evidence>